<evidence type="ECO:0000256" key="6">
    <source>
        <dbReference type="ARBA" id="ARBA00022692"/>
    </source>
</evidence>
<name>A0ABC8E9Q4_CLOTA</name>
<comment type="function">
    <text evidence="9">Converts cobyric acid to cobinamide by the addition of aminopropanol on the F carboxylic group.</text>
</comment>
<reference evidence="10 11" key="1">
    <citation type="submission" date="2022-09" db="EMBL/GenBank/DDBJ databases">
        <title>complete genome sequences of Clostridium tetani str. KHSU-234311-028 isolated from soil.</title>
        <authorList>
            <person name="Sekizuka T."/>
            <person name="Shitada C."/>
            <person name="Takahashi M."/>
            <person name="Kuroda M."/>
        </authorList>
    </citation>
    <scope>NUCLEOTIDE SEQUENCE [LARGE SCALE GENOMIC DNA]</scope>
    <source>
        <strain evidence="10 11">KHSU-234311-028</strain>
    </source>
</reference>
<feature type="transmembrane region" description="Helical" evidence="9">
    <location>
        <begin position="304"/>
        <end position="325"/>
    </location>
</feature>
<evidence type="ECO:0000256" key="3">
    <source>
        <dbReference type="ARBA" id="ARBA00006263"/>
    </source>
</evidence>
<feature type="transmembrane region" description="Helical" evidence="9">
    <location>
        <begin position="61"/>
        <end position="83"/>
    </location>
</feature>
<evidence type="ECO:0000256" key="9">
    <source>
        <dbReference type="HAMAP-Rule" id="MF_00024"/>
    </source>
</evidence>
<dbReference type="GO" id="GO:0005886">
    <property type="term" value="C:plasma membrane"/>
    <property type="evidence" value="ECO:0007669"/>
    <property type="project" value="UniProtKB-SubCell"/>
</dbReference>
<dbReference type="Proteomes" id="UP001321763">
    <property type="component" value="Chromosome"/>
</dbReference>
<evidence type="ECO:0000313" key="10">
    <source>
        <dbReference type="EMBL" id="BDR80295.1"/>
    </source>
</evidence>
<evidence type="ECO:0000256" key="5">
    <source>
        <dbReference type="ARBA" id="ARBA00022573"/>
    </source>
</evidence>
<dbReference type="GO" id="GO:0015420">
    <property type="term" value="F:ABC-type vitamin B12 transporter activity"/>
    <property type="evidence" value="ECO:0007669"/>
    <property type="project" value="UniProtKB-UniRule"/>
</dbReference>
<sequence length="326" mass="36781">MVSIKAPILMGLINIIVAVLLDFAIGDPYWFPHPVIYIGKLISYLEEKGRKYFKSNKGLKFLGGLIVLTISITSFGIPFLILWMVKDKFWIYHILNIILLWTTLAAKSLKIEGKRVYYALKNKDIQEAREKLSYIVGRDTKNLTAEEIIRADIETIMENTADGIIAPLFYAMIGGAPLAMMYKGINTMDSMLGYMNDKYIHLGFFPAKVDDVFNFIPARISGVLICLSAPIVKGNIIRSFKVMLRDRKNHKSPNCAYPEGAGAGVMGIQLGGTNVYFGKAVYKPTIGDKIKDLHYEFINDSVKLMYTSEMLMVIIYVLIITSYNLR</sequence>
<dbReference type="InterPro" id="IPR004485">
    <property type="entry name" value="Cobalamin_biosynth_CobD/CbiB"/>
</dbReference>
<keyword evidence="4 9" id="KW-1003">Cell membrane</keyword>
<organism evidence="10 11">
    <name type="scientific">Clostridium tetani</name>
    <dbReference type="NCBI Taxonomy" id="1513"/>
    <lineage>
        <taxon>Bacteria</taxon>
        <taxon>Bacillati</taxon>
        <taxon>Bacillota</taxon>
        <taxon>Clostridia</taxon>
        <taxon>Eubacteriales</taxon>
        <taxon>Clostridiaceae</taxon>
        <taxon>Clostridium</taxon>
    </lineage>
</organism>
<evidence type="ECO:0000256" key="1">
    <source>
        <dbReference type="ARBA" id="ARBA00004651"/>
    </source>
</evidence>
<keyword evidence="8 9" id="KW-0472">Membrane</keyword>
<feature type="transmembrane region" description="Helical" evidence="9">
    <location>
        <begin position="164"/>
        <end position="185"/>
    </location>
</feature>
<accession>A0ABC8E9Q4</accession>
<dbReference type="EMBL" id="AP026818">
    <property type="protein sequence ID" value="BDR80295.1"/>
    <property type="molecule type" value="Genomic_DNA"/>
</dbReference>
<keyword evidence="5 9" id="KW-0169">Cobalamin biosynthesis</keyword>
<dbReference type="Pfam" id="PF03186">
    <property type="entry name" value="CobD_Cbib"/>
    <property type="match status" value="1"/>
</dbReference>
<evidence type="ECO:0000256" key="4">
    <source>
        <dbReference type="ARBA" id="ARBA00022475"/>
    </source>
</evidence>
<evidence type="ECO:0000256" key="2">
    <source>
        <dbReference type="ARBA" id="ARBA00004953"/>
    </source>
</evidence>
<feature type="transmembrane region" description="Helical" evidence="9">
    <location>
        <begin position="6"/>
        <end position="25"/>
    </location>
</feature>
<dbReference type="AlphaFoldDB" id="A0ABC8E9Q4"/>
<keyword evidence="6 9" id="KW-0812">Transmembrane</keyword>
<comment type="similarity">
    <text evidence="3 9">Belongs to the CobD/CbiB family.</text>
</comment>
<gene>
    <name evidence="10" type="primary">cbiB</name>
    <name evidence="9" type="synonym">cobD</name>
    <name evidence="10" type="ORF">K234311028_05410</name>
</gene>
<evidence type="ECO:0000313" key="11">
    <source>
        <dbReference type="Proteomes" id="UP001321763"/>
    </source>
</evidence>
<comment type="pathway">
    <text evidence="2 9">Cofactor biosynthesis; adenosylcobalamin biosynthesis.</text>
</comment>
<proteinExistence type="inferred from homology"/>
<feature type="transmembrane region" description="Helical" evidence="9">
    <location>
        <begin position="212"/>
        <end position="232"/>
    </location>
</feature>
<dbReference type="PANTHER" id="PTHR34308">
    <property type="entry name" value="COBALAMIN BIOSYNTHESIS PROTEIN CBIB"/>
    <property type="match status" value="1"/>
</dbReference>
<comment type="subcellular location">
    <subcellularLocation>
        <location evidence="1 9">Cell membrane</location>
        <topology evidence="1 9">Multi-pass membrane protein</topology>
    </subcellularLocation>
</comment>
<protein>
    <recommendedName>
        <fullName evidence="9">Cobalamin biosynthesis protein CobD</fullName>
    </recommendedName>
</protein>
<dbReference type="NCBIfam" id="TIGR00380">
    <property type="entry name" value="cobal_cbiB"/>
    <property type="match status" value="1"/>
</dbReference>
<keyword evidence="7 9" id="KW-1133">Transmembrane helix</keyword>
<evidence type="ECO:0000256" key="7">
    <source>
        <dbReference type="ARBA" id="ARBA00022989"/>
    </source>
</evidence>
<dbReference type="PANTHER" id="PTHR34308:SF1">
    <property type="entry name" value="COBALAMIN BIOSYNTHESIS PROTEIN CBIB"/>
    <property type="match status" value="1"/>
</dbReference>
<evidence type="ECO:0000256" key="8">
    <source>
        <dbReference type="ARBA" id="ARBA00023136"/>
    </source>
</evidence>
<dbReference type="GO" id="GO:0009236">
    <property type="term" value="P:cobalamin biosynthetic process"/>
    <property type="evidence" value="ECO:0007669"/>
    <property type="project" value="UniProtKB-UniRule"/>
</dbReference>
<dbReference type="HAMAP" id="MF_00024">
    <property type="entry name" value="CobD_CbiB"/>
    <property type="match status" value="1"/>
</dbReference>